<reference evidence="2" key="1">
    <citation type="submission" date="2013-09" db="EMBL/GenBank/DDBJ databases">
        <title>Corchorus olitorius genome sequencing.</title>
        <authorList>
            <person name="Alam M."/>
            <person name="Haque M.S."/>
            <person name="Islam M.S."/>
            <person name="Emdad E.M."/>
            <person name="Islam M.M."/>
            <person name="Ahmed B."/>
            <person name="Halim A."/>
            <person name="Hossen Q.M.M."/>
            <person name="Hossain M.Z."/>
            <person name="Ahmed R."/>
            <person name="Khan M.M."/>
            <person name="Islam R."/>
            <person name="Rashid M.M."/>
            <person name="Khan S.A."/>
            <person name="Rahman M.S."/>
            <person name="Alam M."/>
            <person name="Yahiya A.S."/>
            <person name="Khan M.S."/>
            <person name="Azam M.S."/>
            <person name="Haque T."/>
            <person name="Lashkar M.Z.H."/>
            <person name="Akhand A.I."/>
            <person name="Morshed G."/>
            <person name="Roy S."/>
            <person name="Uddin K.S."/>
            <person name="Rabeya T."/>
            <person name="Hossain A.S."/>
            <person name="Chowdhury A."/>
            <person name="Snigdha A.R."/>
            <person name="Mortoza M.S."/>
            <person name="Matin S.A."/>
            <person name="Hoque S.M.E."/>
            <person name="Islam M.K."/>
            <person name="Roy D.K."/>
            <person name="Haider R."/>
            <person name="Moosa M.M."/>
            <person name="Elias S.M."/>
            <person name="Hasan A.M."/>
            <person name="Jahan S."/>
            <person name="Shafiuddin M."/>
            <person name="Mahmood N."/>
            <person name="Shommy N.S."/>
        </authorList>
    </citation>
    <scope>NUCLEOTIDE SEQUENCE [LARGE SCALE GENOMIC DNA]</scope>
    <source>
        <strain evidence="2">cv. O-4</strain>
    </source>
</reference>
<accession>A0A1R3KYN4</accession>
<name>A0A1R3KYN4_9ROSI</name>
<sequence length="98" mass="11444">MEAEKKVSYIKWMKSLEHGVLGILQPTPLPAAVDTIWQVGIVMKQPLKWQLDKKRRSLFNFGKLSSHLDDFLFVFYQLNVPEEVLNFKITDTEVETHL</sequence>
<organism evidence="1 2">
    <name type="scientific">Corchorus olitorius</name>
    <dbReference type="NCBI Taxonomy" id="93759"/>
    <lineage>
        <taxon>Eukaryota</taxon>
        <taxon>Viridiplantae</taxon>
        <taxon>Streptophyta</taxon>
        <taxon>Embryophyta</taxon>
        <taxon>Tracheophyta</taxon>
        <taxon>Spermatophyta</taxon>
        <taxon>Magnoliopsida</taxon>
        <taxon>eudicotyledons</taxon>
        <taxon>Gunneridae</taxon>
        <taxon>Pentapetalae</taxon>
        <taxon>rosids</taxon>
        <taxon>malvids</taxon>
        <taxon>Malvales</taxon>
        <taxon>Malvaceae</taxon>
        <taxon>Grewioideae</taxon>
        <taxon>Apeibeae</taxon>
        <taxon>Corchorus</taxon>
    </lineage>
</organism>
<comment type="caution">
    <text evidence="1">The sequence shown here is derived from an EMBL/GenBank/DDBJ whole genome shotgun (WGS) entry which is preliminary data.</text>
</comment>
<dbReference type="Proteomes" id="UP000187203">
    <property type="component" value="Unassembled WGS sequence"/>
</dbReference>
<dbReference type="EMBL" id="AWUE01009706">
    <property type="protein sequence ID" value="OMP12206.1"/>
    <property type="molecule type" value="Genomic_DNA"/>
</dbReference>
<keyword evidence="2" id="KW-1185">Reference proteome</keyword>
<evidence type="ECO:0000313" key="1">
    <source>
        <dbReference type="EMBL" id="OMP12206.1"/>
    </source>
</evidence>
<gene>
    <name evidence="1" type="ORF">COLO4_03400</name>
</gene>
<proteinExistence type="predicted"/>
<protein>
    <submittedName>
        <fullName evidence="1">Uncharacterized protein</fullName>
    </submittedName>
</protein>
<dbReference type="AlphaFoldDB" id="A0A1R3KYN4"/>
<evidence type="ECO:0000313" key="2">
    <source>
        <dbReference type="Proteomes" id="UP000187203"/>
    </source>
</evidence>